<keyword evidence="3" id="KW-1185">Reference proteome</keyword>
<gene>
    <name evidence="2" type="ORF">EJC49_00195</name>
</gene>
<evidence type="ECO:0000313" key="3">
    <source>
        <dbReference type="Proteomes" id="UP000278398"/>
    </source>
</evidence>
<protein>
    <submittedName>
        <fullName evidence="2">DUF559 domain-containing protein</fullName>
    </submittedName>
</protein>
<dbReference type="InterPro" id="IPR047216">
    <property type="entry name" value="Endonuclease_DUF559_bact"/>
</dbReference>
<dbReference type="InterPro" id="IPR007569">
    <property type="entry name" value="DUF559"/>
</dbReference>
<evidence type="ECO:0000313" key="2">
    <source>
        <dbReference type="EMBL" id="RST88503.1"/>
    </source>
</evidence>
<dbReference type="Pfam" id="PF04480">
    <property type="entry name" value="DUF559"/>
    <property type="match status" value="1"/>
</dbReference>
<dbReference type="Proteomes" id="UP000278398">
    <property type="component" value="Unassembled WGS sequence"/>
</dbReference>
<dbReference type="EMBL" id="RWKW01000001">
    <property type="protein sequence ID" value="RST88503.1"/>
    <property type="molecule type" value="Genomic_DNA"/>
</dbReference>
<evidence type="ECO:0000259" key="1">
    <source>
        <dbReference type="Pfam" id="PF04480"/>
    </source>
</evidence>
<feature type="domain" description="DUF559" evidence="1">
    <location>
        <begin position="9"/>
        <end position="103"/>
    </location>
</feature>
<name>A0A429Z485_9HYPH</name>
<comment type="caution">
    <text evidence="2">The sequence shown here is derived from an EMBL/GenBank/DDBJ whole genome shotgun (WGS) entry which is preliminary data.</text>
</comment>
<accession>A0A429Z485</accession>
<organism evidence="2 3">
    <name type="scientific">Aquibium carbonis</name>
    <dbReference type="NCBI Taxonomy" id="2495581"/>
    <lineage>
        <taxon>Bacteria</taxon>
        <taxon>Pseudomonadati</taxon>
        <taxon>Pseudomonadota</taxon>
        <taxon>Alphaproteobacteria</taxon>
        <taxon>Hyphomicrobiales</taxon>
        <taxon>Phyllobacteriaceae</taxon>
        <taxon>Aquibium</taxon>
    </lineage>
</organism>
<sequence>MRSEKMTFERARRLRRELSLPEVIFWVCLRGRRLNGLRFRRQHPVGPYVLDFYHAEGRLAVEVDGAHHDLPGQMQNDLRRDAWLEGQGIRVLRIAATDILDEKALEGMLVTIAEMARR</sequence>
<dbReference type="AlphaFoldDB" id="A0A429Z485"/>
<dbReference type="PANTHER" id="PTHR38590:SF1">
    <property type="entry name" value="BLL0828 PROTEIN"/>
    <property type="match status" value="1"/>
</dbReference>
<dbReference type="PANTHER" id="PTHR38590">
    <property type="entry name" value="BLL0828 PROTEIN"/>
    <property type="match status" value="1"/>
</dbReference>
<dbReference type="OrthoDB" id="9798754at2"/>
<dbReference type="CDD" id="cd01038">
    <property type="entry name" value="Endonuclease_DUF559"/>
    <property type="match status" value="1"/>
</dbReference>
<proteinExistence type="predicted"/>
<reference evidence="2 3" key="1">
    <citation type="submission" date="2018-12" db="EMBL/GenBank/DDBJ databases">
        <title>Mesorhizobium carbonis sp. nov., isolated from coal mine water.</title>
        <authorList>
            <person name="Xin W."/>
            <person name="Xu Z."/>
            <person name="Xiang F."/>
            <person name="Zhang J."/>
            <person name="Xi L."/>
            <person name="Liu J."/>
        </authorList>
    </citation>
    <scope>NUCLEOTIDE SEQUENCE [LARGE SCALE GENOMIC DNA]</scope>
    <source>
        <strain evidence="2 3">B2.3</strain>
    </source>
</reference>
<dbReference type="Gene3D" id="3.40.960.10">
    <property type="entry name" value="VSR Endonuclease"/>
    <property type="match status" value="1"/>
</dbReference>
<dbReference type="InterPro" id="IPR011335">
    <property type="entry name" value="Restrct_endonuc-II-like"/>
</dbReference>
<dbReference type="SUPFAM" id="SSF52980">
    <property type="entry name" value="Restriction endonuclease-like"/>
    <property type="match status" value="1"/>
</dbReference>